<reference evidence="2 3" key="1">
    <citation type="journal article" date="2024" name="Int. J. Syst. Evol. Microbiol.">
        <title>Virgibacillus tibetensis sp. nov., isolated from salt lake on the Tibetan Plateau of China.</title>
        <authorList>
            <person name="Phurbu D."/>
            <person name="Liu Z.-X."/>
            <person name="Wang R."/>
            <person name="Zheng Y.-Y."/>
            <person name="Liu H.-C."/>
            <person name="Zhou Y.-G."/>
            <person name="Yu Y.-J."/>
            <person name="Li A.-H."/>
        </authorList>
    </citation>
    <scope>NUCLEOTIDE SEQUENCE [LARGE SCALE GENOMIC DNA]</scope>
    <source>
        <strain evidence="2 3">C22-A2</strain>
    </source>
</reference>
<protein>
    <submittedName>
        <fullName evidence="2">Chemotaxis protein CheW</fullName>
    </submittedName>
</protein>
<dbReference type="PROSITE" id="PS50851">
    <property type="entry name" value="CHEW"/>
    <property type="match status" value="1"/>
</dbReference>
<dbReference type="PANTHER" id="PTHR22617:SF23">
    <property type="entry name" value="CHEMOTAXIS PROTEIN CHEW"/>
    <property type="match status" value="1"/>
</dbReference>
<dbReference type="SMART" id="SM00260">
    <property type="entry name" value="CheW"/>
    <property type="match status" value="1"/>
</dbReference>
<dbReference type="Proteomes" id="UP001335737">
    <property type="component" value="Unassembled WGS sequence"/>
</dbReference>
<keyword evidence="3" id="KW-1185">Reference proteome</keyword>
<comment type="caution">
    <text evidence="2">The sequence shown here is derived from an EMBL/GenBank/DDBJ whole genome shotgun (WGS) entry which is preliminary data.</text>
</comment>
<dbReference type="InterPro" id="IPR039315">
    <property type="entry name" value="CheW"/>
</dbReference>
<dbReference type="InterPro" id="IPR036061">
    <property type="entry name" value="CheW-like_dom_sf"/>
</dbReference>
<dbReference type="Gene3D" id="2.40.50.180">
    <property type="entry name" value="CheA-289, Domain 4"/>
    <property type="match status" value="1"/>
</dbReference>
<name>A0ABU6KC66_9BACI</name>
<dbReference type="SUPFAM" id="SSF50341">
    <property type="entry name" value="CheW-like"/>
    <property type="match status" value="1"/>
</dbReference>
<accession>A0ABU6KC66</accession>
<organism evidence="2 3">
    <name type="scientific">Virgibacillus tibetensis</name>
    <dbReference type="NCBI Taxonomy" id="3042313"/>
    <lineage>
        <taxon>Bacteria</taxon>
        <taxon>Bacillati</taxon>
        <taxon>Bacillota</taxon>
        <taxon>Bacilli</taxon>
        <taxon>Bacillales</taxon>
        <taxon>Bacillaceae</taxon>
        <taxon>Virgibacillus</taxon>
    </lineage>
</organism>
<evidence type="ECO:0000259" key="1">
    <source>
        <dbReference type="PROSITE" id="PS50851"/>
    </source>
</evidence>
<evidence type="ECO:0000313" key="2">
    <source>
        <dbReference type="EMBL" id="MEC5422902.1"/>
    </source>
</evidence>
<proteinExistence type="predicted"/>
<dbReference type="RefSeq" id="WP_327606474.1">
    <property type="nucleotide sequence ID" value="NZ_JARZFX010000002.1"/>
</dbReference>
<dbReference type="EMBL" id="JARZFX010000002">
    <property type="protein sequence ID" value="MEC5422902.1"/>
    <property type="molecule type" value="Genomic_DNA"/>
</dbReference>
<sequence length="153" mass="16999">MNELIKVIVFQLKDQAYGVEVAQVRSIERIQKITKVPRTSDFIKGVINLHGETTPVIDLKGRLQIAETEPSDDNRILIVAIDGVQVGLIVDSATEVKDIDPSVIEEPPKMLKSIEDAFLKGVAKLEDGLLILLDLEQVLNFNEAIEVKEVVKE</sequence>
<dbReference type="InterPro" id="IPR002545">
    <property type="entry name" value="CheW-lke_dom"/>
</dbReference>
<dbReference type="Gene3D" id="2.30.30.40">
    <property type="entry name" value="SH3 Domains"/>
    <property type="match status" value="1"/>
</dbReference>
<feature type="domain" description="CheW-like" evidence="1">
    <location>
        <begin position="4"/>
        <end position="144"/>
    </location>
</feature>
<dbReference type="PANTHER" id="PTHR22617">
    <property type="entry name" value="CHEMOTAXIS SENSOR HISTIDINE KINASE-RELATED"/>
    <property type="match status" value="1"/>
</dbReference>
<evidence type="ECO:0000313" key="3">
    <source>
        <dbReference type="Proteomes" id="UP001335737"/>
    </source>
</evidence>
<dbReference type="Pfam" id="PF01584">
    <property type="entry name" value="CheW"/>
    <property type="match status" value="1"/>
</dbReference>
<gene>
    <name evidence="2" type="ORF">QGM71_05230</name>
</gene>